<dbReference type="Pfam" id="PF01699">
    <property type="entry name" value="Na_Ca_ex"/>
    <property type="match status" value="2"/>
</dbReference>
<keyword evidence="3 5" id="KW-1133">Transmembrane helix</keyword>
<evidence type="ECO:0000256" key="4">
    <source>
        <dbReference type="ARBA" id="ARBA00023136"/>
    </source>
</evidence>
<evidence type="ECO:0000256" key="5">
    <source>
        <dbReference type="SAM" id="Phobius"/>
    </source>
</evidence>
<feature type="transmembrane region" description="Helical" evidence="5">
    <location>
        <begin position="42"/>
        <end position="64"/>
    </location>
</feature>
<name>A0A9D1M117_9FIRM</name>
<evidence type="ECO:0000256" key="1">
    <source>
        <dbReference type="ARBA" id="ARBA00004141"/>
    </source>
</evidence>
<feature type="transmembrane region" description="Helical" evidence="5">
    <location>
        <begin position="104"/>
        <end position="124"/>
    </location>
</feature>
<feature type="transmembrane region" description="Helical" evidence="5">
    <location>
        <begin position="179"/>
        <end position="197"/>
    </location>
</feature>
<comment type="caution">
    <text evidence="7">The sequence shown here is derived from an EMBL/GenBank/DDBJ whole genome shotgun (WGS) entry which is preliminary data.</text>
</comment>
<dbReference type="InterPro" id="IPR044880">
    <property type="entry name" value="NCX_ion-bd_dom_sf"/>
</dbReference>
<evidence type="ECO:0000313" key="7">
    <source>
        <dbReference type="EMBL" id="HIU51690.1"/>
    </source>
</evidence>
<feature type="transmembrane region" description="Helical" evidence="5">
    <location>
        <begin position="130"/>
        <end position="150"/>
    </location>
</feature>
<dbReference type="Gene3D" id="1.20.1420.30">
    <property type="entry name" value="NCX, central ion-binding region"/>
    <property type="match status" value="1"/>
</dbReference>
<evidence type="ECO:0000256" key="3">
    <source>
        <dbReference type="ARBA" id="ARBA00022989"/>
    </source>
</evidence>
<evidence type="ECO:0000259" key="6">
    <source>
        <dbReference type="Pfam" id="PF01699"/>
    </source>
</evidence>
<feature type="transmembrane region" description="Helical" evidence="5">
    <location>
        <begin position="12"/>
        <end position="30"/>
    </location>
</feature>
<keyword evidence="2 5" id="KW-0812">Transmembrane</keyword>
<sequence>MDLVIEILKFILYSAIIIGVSKYILVTLLRNLAESLSLRPKIVGNIAGFATSVPELLTISLASISGLFSASIFNVISSNFINFVQYLLAIFIHKNEKELKRKALRVDMLFVILTILLPIILVYFKIENNIMLVPIFLFLFYLFYKINAYMHHIHLNDLEKEIEKEVYEEEKWKRGKKELIIKYAIYLVLVGILLFFIGDLLSDTLKDLCNLFGVPEFLIGIVLGIATSIPELITFLESQKYHKEKEKVHGVVEATNNLLTSNMLNLFIIQSIGILLYMIVN</sequence>
<gene>
    <name evidence="7" type="ORF">IAB70_03600</name>
</gene>
<keyword evidence="4 5" id="KW-0472">Membrane</keyword>
<dbReference type="InterPro" id="IPR004837">
    <property type="entry name" value="NaCa_Exmemb"/>
</dbReference>
<dbReference type="Proteomes" id="UP000824093">
    <property type="component" value="Unassembled WGS sequence"/>
</dbReference>
<feature type="domain" description="Sodium/calcium exchanger membrane region" evidence="6">
    <location>
        <begin position="10"/>
        <end position="144"/>
    </location>
</feature>
<dbReference type="GO" id="GO:0055085">
    <property type="term" value="P:transmembrane transport"/>
    <property type="evidence" value="ECO:0007669"/>
    <property type="project" value="InterPro"/>
</dbReference>
<organism evidence="7 8">
    <name type="scientific">Candidatus Merdicola faecigallinarum</name>
    <dbReference type="NCBI Taxonomy" id="2840862"/>
    <lineage>
        <taxon>Bacteria</taxon>
        <taxon>Bacillati</taxon>
        <taxon>Bacillota</taxon>
        <taxon>Clostridia</taxon>
        <taxon>Candidatus Merdicola</taxon>
    </lineage>
</organism>
<comment type="subcellular location">
    <subcellularLocation>
        <location evidence="1">Membrane</location>
        <topology evidence="1">Multi-pass membrane protein</topology>
    </subcellularLocation>
</comment>
<dbReference type="AlphaFoldDB" id="A0A9D1M117"/>
<dbReference type="GO" id="GO:0016020">
    <property type="term" value="C:membrane"/>
    <property type="evidence" value="ECO:0007669"/>
    <property type="project" value="UniProtKB-SubCell"/>
</dbReference>
<feature type="transmembrane region" description="Helical" evidence="5">
    <location>
        <begin position="70"/>
        <end position="92"/>
    </location>
</feature>
<feature type="transmembrane region" description="Helical" evidence="5">
    <location>
        <begin position="257"/>
        <end position="280"/>
    </location>
</feature>
<evidence type="ECO:0000256" key="2">
    <source>
        <dbReference type="ARBA" id="ARBA00022692"/>
    </source>
</evidence>
<reference evidence="7" key="1">
    <citation type="submission" date="2020-10" db="EMBL/GenBank/DDBJ databases">
        <authorList>
            <person name="Gilroy R."/>
        </authorList>
    </citation>
    <scope>NUCLEOTIDE SEQUENCE</scope>
    <source>
        <strain evidence="7">CHK195-15760</strain>
    </source>
</reference>
<reference evidence="7" key="2">
    <citation type="journal article" date="2021" name="PeerJ">
        <title>Extensive microbial diversity within the chicken gut microbiome revealed by metagenomics and culture.</title>
        <authorList>
            <person name="Gilroy R."/>
            <person name="Ravi A."/>
            <person name="Getino M."/>
            <person name="Pursley I."/>
            <person name="Horton D.L."/>
            <person name="Alikhan N.F."/>
            <person name="Baker D."/>
            <person name="Gharbi K."/>
            <person name="Hall N."/>
            <person name="Watson M."/>
            <person name="Adriaenssens E.M."/>
            <person name="Foster-Nyarko E."/>
            <person name="Jarju S."/>
            <person name="Secka A."/>
            <person name="Antonio M."/>
            <person name="Oren A."/>
            <person name="Chaudhuri R.R."/>
            <person name="La Ragione R."/>
            <person name="Hildebrand F."/>
            <person name="Pallen M.J."/>
        </authorList>
    </citation>
    <scope>NUCLEOTIDE SEQUENCE</scope>
    <source>
        <strain evidence="7">CHK195-15760</strain>
    </source>
</reference>
<feature type="domain" description="Sodium/calcium exchanger membrane region" evidence="6">
    <location>
        <begin position="183"/>
        <end position="277"/>
    </location>
</feature>
<proteinExistence type="predicted"/>
<protein>
    <recommendedName>
        <fullName evidence="6">Sodium/calcium exchanger membrane region domain-containing protein</fullName>
    </recommendedName>
</protein>
<evidence type="ECO:0000313" key="8">
    <source>
        <dbReference type="Proteomes" id="UP000824093"/>
    </source>
</evidence>
<dbReference type="EMBL" id="DVNH01000024">
    <property type="protein sequence ID" value="HIU51690.1"/>
    <property type="molecule type" value="Genomic_DNA"/>
</dbReference>
<accession>A0A9D1M117</accession>
<feature type="transmembrane region" description="Helical" evidence="5">
    <location>
        <begin position="217"/>
        <end position="236"/>
    </location>
</feature>